<evidence type="ECO:0000313" key="3">
    <source>
        <dbReference type="Proteomes" id="UP001596018"/>
    </source>
</evidence>
<gene>
    <name evidence="2" type="ORF">ACFPK0_02830</name>
</gene>
<comment type="caution">
    <text evidence="2">The sequence shown here is derived from an EMBL/GenBank/DDBJ whole genome shotgun (WGS) entry which is preliminary data.</text>
</comment>
<accession>A0ABW0JT19</accession>
<dbReference type="Gene3D" id="3.10.180.10">
    <property type="entry name" value="2,3-Dihydroxybiphenyl 1,2-Dioxygenase, domain 1"/>
    <property type="match status" value="1"/>
</dbReference>
<dbReference type="InterPro" id="IPR037523">
    <property type="entry name" value="VOC_core"/>
</dbReference>
<evidence type="ECO:0000259" key="1">
    <source>
        <dbReference type="PROSITE" id="PS51819"/>
    </source>
</evidence>
<feature type="domain" description="VOC" evidence="1">
    <location>
        <begin position="10"/>
        <end position="136"/>
    </location>
</feature>
<reference evidence="3" key="1">
    <citation type="journal article" date="2019" name="Int. J. Syst. Evol. Microbiol.">
        <title>The Global Catalogue of Microorganisms (GCM) 10K type strain sequencing project: providing services to taxonomists for standard genome sequencing and annotation.</title>
        <authorList>
            <consortium name="The Broad Institute Genomics Platform"/>
            <consortium name="The Broad Institute Genome Sequencing Center for Infectious Disease"/>
            <person name="Wu L."/>
            <person name="Ma J."/>
        </authorList>
    </citation>
    <scope>NUCLEOTIDE SEQUENCE [LARGE SCALE GENOMIC DNA]</scope>
    <source>
        <strain evidence="3">KACC 12822</strain>
    </source>
</reference>
<protein>
    <submittedName>
        <fullName evidence="2">VOC family protein</fullName>
    </submittedName>
</protein>
<dbReference type="InterPro" id="IPR004360">
    <property type="entry name" value="Glyas_Fos-R_dOase_dom"/>
</dbReference>
<dbReference type="RefSeq" id="WP_377338230.1">
    <property type="nucleotide sequence ID" value="NZ_JALBWS010000015.1"/>
</dbReference>
<dbReference type="PROSITE" id="PS51819">
    <property type="entry name" value="VOC"/>
    <property type="match status" value="1"/>
</dbReference>
<sequence length="139" mass="15079">MQEQHAQTVGADHIGLTVGDLEQSRRFFVECLGWQVIGGVPAYPAVFVSDGTVGLSLWEVDKSATTVAFDRRKNIGLHHLALKVPDASTLQNIYARVSAWPGVQTEFAPEPVAAGGSRMHCMVREPGGTRLEFVCTLTD</sequence>
<dbReference type="SUPFAM" id="SSF54593">
    <property type="entry name" value="Glyoxalase/Bleomycin resistance protein/Dihydroxybiphenyl dioxygenase"/>
    <property type="match status" value="1"/>
</dbReference>
<dbReference type="Pfam" id="PF00903">
    <property type="entry name" value="Glyoxalase"/>
    <property type="match status" value="1"/>
</dbReference>
<dbReference type="Proteomes" id="UP001596018">
    <property type="component" value="Unassembled WGS sequence"/>
</dbReference>
<keyword evidence="3" id="KW-1185">Reference proteome</keyword>
<proteinExistence type="predicted"/>
<dbReference type="EMBL" id="JBHSMM010000001">
    <property type="protein sequence ID" value="MFC5438946.1"/>
    <property type="molecule type" value="Genomic_DNA"/>
</dbReference>
<evidence type="ECO:0000313" key="2">
    <source>
        <dbReference type="EMBL" id="MFC5438946.1"/>
    </source>
</evidence>
<organism evidence="2 3">
    <name type="scientific">Rhodanobacter ginsenosidimutans</name>
    <dbReference type="NCBI Taxonomy" id="490571"/>
    <lineage>
        <taxon>Bacteria</taxon>
        <taxon>Pseudomonadati</taxon>
        <taxon>Pseudomonadota</taxon>
        <taxon>Gammaproteobacteria</taxon>
        <taxon>Lysobacterales</taxon>
        <taxon>Rhodanobacteraceae</taxon>
        <taxon>Rhodanobacter</taxon>
    </lineage>
</organism>
<dbReference type="InterPro" id="IPR029068">
    <property type="entry name" value="Glyas_Bleomycin-R_OHBP_Dase"/>
</dbReference>
<name>A0ABW0JT19_9GAMM</name>